<comment type="caution">
    <text evidence="2">The sequence shown here is derived from an EMBL/GenBank/DDBJ whole genome shotgun (WGS) entry which is preliminary data.</text>
</comment>
<accession>A0ABU7LR89</accession>
<reference evidence="2 3" key="1">
    <citation type="submission" date="2024-01" db="EMBL/GenBank/DDBJ databases">
        <title>Hyphobacterium bacterium isolated from marine sediment.</title>
        <authorList>
            <person name="Zhao S."/>
        </authorList>
    </citation>
    <scope>NUCLEOTIDE SEQUENCE [LARGE SCALE GENOMIC DNA]</scope>
    <source>
        <strain evidence="3">HN65</strain>
    </source>
</reference>
<evidence type="ECO:0000256" key="1">
    <source>
        <dbReference type="SAM" id="SignalP"/>
    </source>
</evidence>
<organism evidence="2 3">
    <name type="scientific">Hyphobacterium lacteum</name>
    <dbReference type="NCBI Taxonomy" id="3116575"/>
    <lineage>
        <taxon>Bacteria</taxon>
        <taxon>Pseudomonadati</taxon>
        <taxon>Pseudomonadota</taxon>
        <taxon>Alphaproteobacteria</taxon>
        <taxon>Maricaulales</taxon>
        <taxon>Maricaulaceae</taxon>
        <taxon>Hyphobacterium</taxon>
    </lineage>
</organism>
<gene>
    <name evidence="2" type="ORF">V0U79_08620</name>
</gene>
<keyword evidence="1" id="KW-0732">Signal</keyword>
<dbReference type="EMBL" id="JAZDRP010000004">
    <property type="protein sequence ID" value="MEE2526428.1"/>
    <property type="molecule type" value="Genomic_DNA"/>
</dbReference>
<evidence type="ECO:0008006" key="4">
    <source>
        <dbReference type="Google" id="ProtNLM"/>
    </source>
</evidence>
<name>A0ABU7LR89_9PROT</name>
<evidence type="ECO:0000313" key="3">
    <source>
        <dbReference type="Proteomes" id="UP001354971"/>
    </source>
</evidence>
<dbReference type="RefSeq" id="WP_330199091.1">
    <property type="nucleotide sequence ID" value="NZ_JAZDRP010000004.1"/>
</dbReference>
<evidence type="ECO:0000313" key="2">
    <source>
        <dbReference type="EMBL" id="MEE2526428.1"/>
    </source>
</evidence>
<feature type="chain" id="PRO_5045137214" description="Secreted protein" evidence="1">
    <location>
        <begin position="22"/>
        <end position="129"/>
    </location>
</feature>
<sequence>MKNLVLTTAALALLASGSAFADGLDNAVGNTVRIMIGDTGQGFDAYFDADGTFSDSLGRSGGWEYGTELCVIPPAETEAPPACGPWNEDLAPGGEWQTDAWAENGTMLTFTILEGRGHDAPTPPTPPAE</sequence>
<protein>
    <recommendedName>
        <fullName evidence="4">Secreted protein</fullName>
    </recommendedName>
</protein>
<proteinExistence type="predicted"/>
<keyword evidence="3" id="KW-1185">Reference proteome</keyword>
<feature type="signal peptide" evidence="1">
    <location>
        <begin position="1"/>
        <end position="21"/>
    </location>
</feature>
<dbReference type="Proteomes" id="UP001354971">
    <property type="component" value="Unassembled WGS sequence"/>
</dbReference>